<comment type="caution">
    <text evidence="2">The sequence shown here is derived from an EMBL/GenBank/DDBJ whole genome shotgun (WGS) entry which is preliminary data.</text>
</comment>
<feature type="transmembrane region" description="Helical" evidence="1">
    <location>
        <begin position="256"/>
        <end position="279"/>
    </location>
</feature>
<keyword evidence="1" id="KW-1133">Transmembrane helix</keyword>
<keyword evidence="3" id="KW-1185">Reference proteome</keyword>
<dbReference type="EMBL" id="JAUSTZ010000002">
    <property type="protein sequence ID" value="MDQ0224508.1"/>
    <property type="molecule type" value="Genomic_DNA"/>
</dbReference>
<evidence type="ECO:0000313" key="2">
    <source>
        <dbReference type="EMBL" id="MDQ0224508.1"/>
    </source>
</evidence>
<feature type="transmembrane region" description="Helical" evidence="1">
    <location>
        <begin position="164"/>
        <end position="192"/>
    </location>
</feature>
<feature type="transmembrane region" description="Helical" evidence="1">
    <location>
        <begin position="224"/>
        <end position="244"/>
    </location>
</feature>
<feature type="transmembrane region" description="Helical" evidence="1">
    <location>
        <begin position="29"/>
        <end position="56"/>
    </location>
</feature>
<sequence length="301" mass="33766">MNEQFNKPKGFGDILDFTFRLAKNRFVDFFFILLFLIGPIYLIQAIILLIGGTSFFREDIFEGFWYEQVLLELESTGYVDASMIGLGVGYLILLLLGVILLPVAQAAIILAVNHIRKSEEFTVGSVIKAAFVRFFPLLGSSILFGLILFGLAIIPFFITTFLTGFGVVINPVVGVLLGIVLFLGCAVGYIYLMARWSFYFASVTLKEGSPGFGRSWRLTSKRTWVIIGLYIIFMLIMMSVSYAVEFSVALLLGGSVLQSMIVNIVTLLTTMIFSIGYAVMYFDLKLRYDADDLKEMIEEYK</sequence>
<dbReference type="PANTHER" id="PTHR33133:SF1">
    <property type="entry name" value="EXPRESSED PROTEIN-RELATED"/>
    <property type="match status" value="1"/>
</dbReference>
<protein>
    <recommendedName>
        <fullName evidence="4">Glycerophosphoryl diester phosphodiesterase membrane domain-containing protein</fullName>
    </recommendedName>
</protein>
<evidence type="ECO:0008006" key="4">
    <source>
        <dbReference type="Google" id="ProtNLM"/>
    </source>
</evidence>
<keyword evidence="1" id="KW-0812">Transmembrane</keyword>
<dbReference type="RefSeq" id="WP_174880454.1">
    <property type="nucleotide sequence ID" value="NZ_CADEPK010000187.1"/>
</dbReference>
<feature type="transmembrane region" description="Helical" evidence="1">
    <location>
        <begin position="134"/>
        <end position="158"/>
    </location>
</feature>
<reference evidence="2 3" key="1">
    <citation type="submission" date="2023-07" db="EMBL/GenBank/DDBJ databases">
        <title>Genomic Encyclopedia of Type Strains, Phase IV (KMG-IV): sequencing the most valuable type-strain genomes for metagenomic binning, comparative biology and taxonomic classification.</title>
        <authorList>
            <person name="Goeker M."/>
        </authorList>
    </citation>
    <scope>NUCLEOTIDE SEQUENCE [LARGE SCALE GENOMIC DNA]</scope>
    <source>
        <strain evidence="2 3">DSM 17723</strain>
    </source>
</reference>
<proteinExistence type="predicted"/>
<accession>A0ABT9YYV9</accession>
<evidence type="ECO:0000256" key="1">
    <source>
        <dbReference type="SAM" id="Phobius"/>
    </source>
</evidence>
<name>A0ABT9YYV9_9BACI</name>
<dbReference type="PANTHER" id="PTHR33133">
    <property type="entry name" value="OS08G0107100 PROTEIN-RELATED"/>
    <property type="match status" value="1"/>
</dbReference>
<gene>
    <name evidence="2" type="ORF">J2S02_000837</name>
</gene>
<evidence type="ECO:0000313" key="3">
    <source>
        <dbReference type="Proteomes" id="UP001232245"/>
    </source>
</evidence>
<feature type="transmembrane region" description="Helical" evidence="1">
    <location>
        <begin position="88"/>
        <end position="113"/>
    </location>
</feature>
<keyword evidence="1" id="KW-0472">Membrane</keyword>
<dbReference type="Proteomes" id="UP001232245">
    <property type="component" value="Unassembled WGS sequence"/>
</dbReference>
<organism evidence="2 3">
    <name type="scientific">Metabacillus niabensis</name>
    <dbReference type="NCBI Taxonomy" id="324854"/>
    <lineage>
        <taxon>Bacteria</taxon>
        <taxon>Bacillati</taxon>
        <taxon>Bacillota</taxon>
        <taxon>Bacilli</taxon>
        <taxon>Bacillales</taxon>
        <taxon>Bacillaceae</taxon>
        <taxon>Metabacillus</taxon>
    </lineage>
</organism>